<protein>
    <submittedName>
        <fullName evidence="4 5">Uncharacterized protein isoform X1</fullName>
    </submittedName>
</protein>
<dbReference type="Pfam" id="PF00078">
    <property type="entry name" value="RVT_1"/>
    <property type="match status" value="1"/>
</dbReference>
<reference evidence="4 5" key="1">
    <citation type="submission" date="2025-05" db="UniProtKB">
        <authorList>
            <consortium name="RefSeq"/>
        </authorList>
    </citation>
    <scope>IDENTIFICATION</scope>
</reference>
<evidence type="ECO:0000313" key="3">
    <source>
        <dbReference type="Proteomes" id="UP001652628"/>
    </source>
</evidence>
<evidence type="ECO:0000259" key="2">
    <source>
        <dbReference type="PROSITE" id="PS50878"/>
    </source>
</evidence>
<keyword evidence="3" id="KW-1185">Reference proteome</keyword>
<dbReference type="Proteomes" id="UP001652628">
    <property type="component" value="Unplaced"/>
</dbReference>
<evidence type="ECO:0000256" key="1">
    <source>
        <dbReference type="SAM" id="Phobius"/>
    </source>
</evidence>
<dbReference type="RefSeq" id="XP_070855221.1">
    <property type="nucleotide sequence ID" value="XM_070999120.1"/>
</dbReference>
<keyword evidence="1" id="KW-1133">Transmembrane helix</keyword>
<organism evidence="3 4">
    <name type="scientific">Drosophila suzukii</name>
    <name type="common">Spotted-wing drosophila fruit fly</name>
    <dbReference type="NCBI Taxonomy" id="28584"/>
    <lineage>
        <taxon>Eukaryota</taxon>
        <taxon>Metazoa</taxon>
        <taxon>Ecdysozoa</taxon>
        <taxon>Arthropoda</taxon>
        <taxon>Hexapoda</taxon>
        <taxon>Insecta</taxon>
        <taxon>Pterygota</taxon>
        <taxon>Neoptera</taxon>
        <taxon>Endopterygota</taxon>
        <taxon>Diptera</taxon>
        <taxon>Brachycera</taxon>
        <taxon>Muscomorpha</taxon>
        <taxon>Ephydroidea</taxon>
        <taxon>Drosophilidae</taxon>
        <taxon>Drosophila</taxon>
        <taxon>Sophophora</taxon>
    </lineage>
</organism>
<feature type="domain" description="Reverse transcriptase" evidence="2">
    <location>
        <begin position="1"/>
        <end position="156"/>
    </location>
</feature>
<keyword evidence="1" id="KW-0472">Membrane</keyword>
<name>A0ABM4TZ26_DROSZ</name>
<feature type="transmembrane region" description="Helical" evidence="1">
    <location>
        <begin position="325"/>
        <end position="344"/>
    </location>
</feature>
<dbReference type="PROSITE" id="PS50878">
    <property type="entry name" value="RT_POL"/>
    <property type="match status" value="1"/>
</dbReference>
<dbReference type="PANTHER" id="PTHR19446">
    <property type="entry name" value="REVERSE TRANSCRIPTASES"/>
    <property type="match status" value="1"/>
</dbReference>
<sequence>MYNTCPIQRTFSIGWKRQRLVLIPNPGKLNDDASSYRHLCVLNTTGKHEYQVTGGVPEGTVLCPILWNVMYDGILRQALPEGCTVVGFADDIALVTVAKTIEEITDRCSLSIHTLMCWLAVNGLPVAEHKREAVLISSRKAVEKASASTKYLGVLIAAAKAFKSTAAISRMMANTRGPKHHSRRIRRTHMGRSYEDRNIQPRVQSCLQTLQTQMISGHGCFKEYLHRFKHEPNPFCDHCGTGSIEDAEHALFICPLYARNRAEAETITDCNLTAEIVISCMLENQCKWDAIANMAAGILKDLRCRERSRRNEYSFAAVPRERNTFISSLLLPLLFLYMVKLYLIKKNVHM</sequence>
<dbReference type="RefSeq" id="XP_070855220.1">
    <property type="nucleotide sequence ID" value="XM_070999119.1"/>
</dbReference>
<dbReference type="InterPro" id="IPR000477">
    <property type="entry name" value="RT_dom"/>
</dbReference>
<evidence type="ECO:0000313" key="5">
    <source>
        <dbReference type="RefSeq" id="XP_070855221.1"/>
    </source>
</evidence>
<proteinExistence type="predicted"/>
<dbReference type="GeneID" id="139354879"/>
<gene>
    <name evidence="4 5" type="primary">LOC139354879</name>
</gene>
<keyword evidence="1" id="KW-0812">Transmembrane</keyword>
<evidence type="ECO:0000313" key="4">
    <source>
        <dbReference type="RefSeq" id="XP_070855220.1"/>
    </source>
</evidence>
<accession>A0ABM4TZ26</accession>